<dbReference type="InterPro" id="IPR000522">
    <property type="entry name" value="ABC_transptr_permease_BtuC"/>
</dbReference>
<evidence type="ECO:0000256" key="8">
    <source>
        <dbReference type="SAM" id="Phobius"/>
    </source>
</evidence>
<evidence type="ECO:0000256" key="4">
    <source>
        <dbReference type="ARBA" id="ARBA00022475"/>
    </source>
</evidence>
<feature type="transmembrane region" description="Helical" evidence="8">
    <location>
        <begin position="97"/>
        <end position="120"/>
    </location>
</feature>
<dbReference type="PANTHER" id="PTHR30472">
    <property type="entry name" value="FERRIC ENTEROBACTIN TRANSPORT SYSTEM PERMEASE PROTEIN"/>
    <property type="match status" value="1"/>
</dbReference>
<dbReference type="KEGG" id="euz:DVS28_a0461"/>
<evidence type="ECO:0000313" key="10">
    <source>
        <dbReference type="Proteomes" id="UP000264006"/>
    </source>
</evidence>
<dbReference type="Proteomes" id="UP000264006">
    <property type="component" value="Chromosome"/>
</dbReference>
<comment type="similarity">
    <text evidence="2">Belongs to the binding-protein-dependent transport system permease family. FecCD subfamily.</text>
</comment>
<name>A0A346XSH1_9ACTN</name>
<evidence type="ECO:0000256" key="1">
    <source>
        <dbReference type="ARBA" id="ARBA00004651"/>
    </source>
</evidence>
<feature type="transmembrane region" description="Helical" evidence="8">
    <location>
        <begin position="156"/>
        <end position="178"/>
    </location>
</feature>
<evidence type="ECO:0000256" key="2">
    <source>
        <dbReference type="ARBA" id="ARBA00007935"/>
    </source>
</evidence>
<keyword evidence="6 8" id="KW-1133">Transmembrane helix</keyword>
<dbReference type="SUPFAM" id="SSF81345">
    <property type="entry name" value="ABC transporter involved in vitamin B12 uptake, BtuC"/>
    <property type="match status" value="1"/>
</dbReference>
<feature type="transmembrane region" description="Helical" evidence="8">
    <location>
        <begin position="287"/>
        <end position="305"/>
    </location>
</feature>
<feature type="transmembrane region" description="Helical" evidence="8">
    <location>
        <begin position="65"/>
        <end position="85"/>
    </location>
</feature>
<dbReference type="InterPro" id="IPR037294">
    <property type="entry name" value="ABC_BtuC-like"/>
</dbReference>
<keyword evidence="3" id="KW-0813">Transport</keyword>
<keyword evidence="5 8" id="KW-0812">Transmembrane</keyword>
<evidence type="ECO:0000256" key="6">
    <source>
        <dbReference type="ARBA" id="ARBA00022989"/>
    </source>
</evidence>
<feature type="transmembrane region" description="Helical" evidence="8">
    <location>
        <begin position="126"/>
        <end position="147"/>
    </location>
</feature>
<dbReference type="PANTHER" id="PTHR30472:SF27">
    <property type="entry name" value="PETROBACTIN IMPORT SYSTEM PERMEASE PROTEIN YCLN"/>
    <property type="match status" value="1"/>
</dbReference>
<dbReference type="Pfam" id="PF01032">
    <property type="entry name" value="FecCD"/>
    <property type="match status" value="1"/>
</dbReference>
<evidence type="ECO:0000313" key="9">
    <source>
        <dbReference type="EMBL" id="AXV05168.1"/>
    </source>
</evidence>
<proteinExistence type="inferred from homology"/>
<evidence type="ECO:0000256" key="7">
    <source>
        <dbReference type="ARBA" id="ARBA00023136"/>
    </source>
</evidence>
<feature type="transmembrane region" description="Helical" evidence="8">
    <location>
        <begin position="24"/>
        <end position="45"/>
    </location>
</feature>
<keyword evidence="10" id="KW-1185">Reference proteome</keyword>
<feature type="transmembrane region" description="Helical" evidence="8">
    <location>
        <begin position="204"/>
        <end position="222"/>
    </location>
</feature>
<accession>A0A346XSH1</accession>
<feature type="transmembrane region" description="Helical" evidence="8">
    <location>
        <begin position="312"/>
        <end position="333"/>
    </location>
</feature>
<dbReference type="RefSeq" id="WP_216826342.1">
    <property type="nucleotide sequence ID" value="NZ_CP031165.1"/>
</dbReference>
<dbReference type="EMBL" id="CP031165">
    <property type="protein sequence ID" value="AXV05168.1"/>
    <property type="molecule type" value="Genomic_DNA"/>
</dbReference>
<dbReference type="CDD" id="cd06550">
    <property type="entry name" value="TM_ABC_iron-siderophores_like"/>
    <property type="match status" value="1"/>
</dbReference>
<keyword evidence="4" id="KW-1003">Cell membrane</keyword>
<comment type="subcellular location">
    <subcellularLocation>
        <location evidence="1">Cell membrane</location>
        <topology evidence="1">Multi-pass membrane protein</topology>
    </subcellularLocation>
</comment>
<reference evidence="9 10" key="1">
    <citation type="submission" date="2018-09" db="EMBL/GenBank/DDBJ databases">
        <title>Complete genome sequence of Euzebya sp. DY32-46 isolated from seawater of Pacific Ocean.</title>
        <authorList>
            <person name="Xu L."/>
            <person name="Wu Y.-H."/>
            <person name="Xu X.-W."/>
        </authorList>
    </citation>
    <scope>NUCLEOTIDE SEQUENCE [LARGE SCALE GENOMIC DNA]</scope>
    <source>
        <strain evidence="9 10">DY32-46</strain>
    </source>
</reference>
<protein>
    <submittedName>
        <fullName evidence="9">Putative iron compound ABC uptake transporter, permease protein</fullName>
    </submittedName>
</protein>
<keyword evidence="7 8" id="KW-0472">Membrane</keyword>
<dbReference type="GO" id="GO:0005886">
    <property type="term" value="C:plasma membrane"/>
    <property type="evidence" value="ECO:0007669"/>
    <property type="project" value="UniProtKB-SubCell"/>
</dbReference>
<dbReference type="AlphaFoldDB" id="A0A346XSH1"/>
<dbReference type="Gene3D" id="1.10.3470.10">
    <property type="entry name" value="ABC transporter involved in vitamin B12 uptake, BtuC"/>
    <property type="match status" value="1"/>
</dbReference>
<feature type="transmembrane region" description="Helical" evidence="8">
    <location>
        <begin position="242"/>
        <end position="267"/>
    </location>
</feature>
<sequence length="341" mass="35459">MIGPVVTGPVMGLLRQQRHRSGGWTVPVGVVLLLVAAVGSMAIGVSDLDVVGLVRADPGALRLLLVSRLPRAVAILLAGAGASVAGMIMQHLARNRFVAPSTAGTIESAGLGIVVATLVFTGASLMVKMVVAVGFAMAGTAILLVLLRRLELRDTLMIPLVGLLFGGVVRSVATFLAYRLDLLQSLGAWTNGDFSGVLRGRYELLWLVAGAVVLAYVWADRFTVAGMGEEMATNLGLSHRQVVATGLFVVAAVTGIVVVVVGAIPFLGLVVPNLVSMWRGDNLRSSLPLVALCGAGFVLLCDVLGRVVRYPYEVPVGTVVGVVGSLVFLVLVLKRPVRAGG</sequence>
<gene>
    <name evidence="9" type="ORF">DVS28_a0461</name>
</gene>
<evidence type="ECO:0000256" key="5">
    <source>
        <dbReference type="ARBA" id="ARBA00022692"/>
    </source>
</evidence>
<evidence type="ECO:0000256" key="3">
    <source>
        <dbReference type="ARBA" id="ARBA00022448"/>
    </source>
</evidence>
<dbReference type="GO" id="GO:0022857">
    <property type="term" value="F:transmembrane transporter activity"/>
    <property type="evidence" value="ECO:0007669"/>
    <property type="project" value="InterPro"/>
</dbReference>
<organism evidence="9 10">
    <name type="scientific">Euzebya pacifica</name>
    <dbReference type="NCBI Taxonomy" id="1608957"/>
    <lineage>
        <taxon>Bacteria</taxon>
        <taxon>Bacillati</taxon>
        <taxon>Actinomycetota</taxon>
        <taxon>Nitriliruptoria</taxon>
        <taxon>Euzebyales</taxon>
    </lineage>
</organism>
<dbReference type="GO" id="GO:0033214">
    <property type="term" value="P:siderophore-iron import into cell"/>
    <property type="evidence" value="ECO:0007669"/>
    <property type="project" value="TreeGrafter"/>
</dbReference>